<dbReference type="Gene3D" id="3.60.21.10">
    <property type="match status" value="1"/>
</dbReference>
<keyword evidence="3" id="KW-1185">Reference proteome</keyword>
<dbReference type="SUPFAM" id="SSF56300">
    <property type="entry name" value="Metallo-dependent phosphatases"/>
    <property type="match status" value="1"/>
</dbReference>
<proteinExistence type="predicted"/>
<dbReference type="EMBL" id="BAABGN010000013">
    <property type="protein sequence ID" value="GAA4431380.1"/>
    <property type="molecule type" value="Genomic_DNA"/>
</dbReference>
<evidence type="ECO:0000259" key="1">
    <source>
        <dbReference type="Pfam" id="PF00149"/>
    </source>
</evidence>
<dbReference type="InterPro" id="IPR006311">
    <property type="entry name" value="TAT_signal"/>
</dbReference>
<name>A0ABP8LLM5_9MICO</name>
<reference evidence="3" key="1">
    <citation type="journal article" date="2019" name="Int. J. Syst. Evol. Microbiol.">
        <title>The Global Catalogue of Microorganisms (GCM) 10K type strain sequencing project: providing services to taxonomists for standard genome sequencing and annotation.</title>
        <authorList>
            <consortium name="The Broad Institute Genomics Platform"/>
            <consortium name="The Broad Institute Genome Sequencing Center for Infectious Disease"/>
            <person name="Wu L."/>
            <person name="Ma J."/>
        </authorList>
    </citation>
    <scope>NUCLEOTIDE SEQUENCE [LARGE SCALE GENOMIC DNA]</scope>
    <source>
        <strain evidence="3">JCM 17810</strain>
    </source>
</reference>
<dbReference type="PANTHER" id="PTHR32440:SF0">
    <property type="entry name" value="PHOSPHATASE DCR2-RELATED"/>
    <property type="match status" value="1"/>
</dbReference>
<dbReference type="Proteomes" id="UP001500622">
    <property type="component" value="Unassembled WGS sequence"/>
</dbReference>
<dbReference type="RefSeq" id="WP_345218044.1">
    <property type="nucleotide sequence ID" value="NZ_BAABGN010000013.1"/>
</dbReference>
<dbReference type="PROSITE" id="PS51318">
    <property type="entry name" value="TAT"/>
    <property type="match status" value="1"/>
</dbReference>
<dbReference type="CDD" id="cd07383">
    <property type="entry name" value="MPP_Dcr2"/>
    <property type="match status" value="1"/>
</dbReference>
<dbReference type="InterPro" id="IPR029052">
    <property type="entry name" value="Metallo-depent_PP-like"/>
</dbReference>
<feature type="domain" description="Calcineurin-like phosphoesterase" evidence="1">
    <location>
        <begin position="59"/>
        <end position="314"/>
    </location>
</feature>
<sequence length="395" mass="43677">MTVPEFNHRAVSRRGLLQASAIGAAGVAGTFATSTAASAKPDESVVDKALRFNHDGRFTIVQFNDTQDNHTTDRRTIELQEAVLDDAEPDFALINGDVINGDMSTALEVKQALNNVVLPMERRRIPWALTMGNHDEDSVGRTGMTEADILAFVGQYKHNVNGPGADTTGTGNQVLTVRASRGNADRFALWLLDSGRYAPSEIAGQDFTGYPTWDWLRFDQVDWYWKTSQQLERQQGALVPGLVFQHIALWEHRFMWFASVDARTDADHERAVATHGIVGERNEAECPGPFNSGMFNAMLHRGDVKGLFVGHDHVNTYVGDYYGIELGYGPGTGFGTYGLGGADEHRLRGARVFTLDEDDDDVYTGTEALFASDYGIDLTNERRPSEPHEFPAYVR</sequence>
<dbReference type="PANTHER" id="PTHR32440">
    <property type="entry name" value="PHOSPHATASE DCR2-RELATED-RELATED"/>
    <property type="match status" value="1"/>
</dbReference>
<gene>
    <name evidence="2" type="ORF">GCM10023169_35850</name>
</gene>
<comment type="caution">
    <text evidence="2">The sequence shown here is derived from an EMBL/GenBank/DDBJ whole genome shotgun (WGS) entry which is preliminary data.</text>
</comment>
<evidence type="ECO:0000313" key="3">
    <source>
        <dbReference type="Proteomes" id="UP001500622"/>
    </source>
</evidence>
<protein>
    <submittedName>
        <fullName evidence="2">Metallophosphoesterase</fullName>
    </submittedName>
</protein>
<organism evidence="2 3">
    <name type="scientific">Georgenia halophila</name>
    <dbReference type="NCBI Taxonomy" id="620889"/>
    <lineage>
        <taxon>Bacteria</taxon>
        <taxon>Bacillati</taxon>
        <taxon>Actinomycetota</taxon>
        <taxon>Actinomycetes</taxon>
        <taxon>Micrococcales</taxon>
        <taxon>Bogoriellaceae</taxon>
        <taxon>Georgenia</taxon>
    </lineage>
</organism>
<accession>A0ABP8LLM5</accession>
<dbReference type="Pfam" id="PF00149">
    <property type="entry name" value="Metallophos"/>
    <property type="match status" value="1"/>
</dbReference>
<evidence type="ECO:0000313" key="2">
    <source>
        <dbReference type="EMBL" id="GAA4431380.1"/>
    </source>
</evidence>
<dbReference type="InterPro" id="IPR004843">
    <property type="entry name" value="Calcineurin-like_PHP"/>
</dbReference>